<feature type="compositionally biased region" description="Pro residues" evidence="1">
    <location>
        <begin position="133"/>
        <end position="142"/>
    </location>
</feature>
<dbReference type="InterPro" id="IPR042099">
    <property type="entry name" value="ANL_N_sf"/>
</dbReference>
<proteinExistence type="predicted"/>
<feature type="region of interest" description="Disordered" evidence="1">
    <location>
        <begin position="117"/>
        <end position="146"/>
    </location>
</feature>
<dbReference type="InterPro" id="IPR000873">
    <property type="entry name" value="AMP-dep_synth/lig_dom"/>
</dbReference>
<dbReference type="PANTHER" id="PTHR45527:SF1">
    <property type="entry name" value="FATTY ACID SYNTHASE"/>
    <property type="match status" value="1"/>
</dbReference>
<name>B0LJ11_STRRH</name>
<dbReference type="EMBL" id="EU147298">
    <property type="protein sequence ID" value="ABX71111.1"/>
    <property type="molecule type" value="Genomic_DNA"/>
</dbReference>
<dbReference type="InterPro" id="IPR020845">
    <property type="entry name" value="AMP-binding_CS"/>
</dbReference>
<dbReference type="InterPro" id="IPR025110">
    <property type="entry name" value="AMP-bd_C"/>
</dbReference>
<evidence type="ECO:0000259" key="3">
    <source>
        <dbReference type="Pfam" id="PF13193"/>
    </source>
</evidence>
<dbReference type="Pfam" id="PF00501">
    <property type="entry name" value="AMP-binding"/>
    <property type="match status" value="1"/>
</dbReference>
<organism evidence="4">
    <name type="scientific">Streptomyces rishiriensis</name>
    <dbReference type="NCBI Taxonomy" id="68264"/>
    <lineage>
        <taxon>Bacteria</taxon>
        <taxon>Bacillati</taxon>
        <taxon>Actinomycetota</taxon>
        <taxon>Actinomycetes</taxon>
        <taxon>Kitasatosporales</taxon>
        <taxon>Streptomycetaceae</taxon>
        <taxon>Streptomyces</taxon>
    </lineage>
</organism>
<evidence type="ECO:0000256" key="1">
    <source>
        <dbReference type="SAM" id="MobiDB-lite"/>
    </source>
</evidence>
<protein>
    <submittedName>
        <fullName evidence="4">Lct28</fullName>
    </submittedName>
</protein>
<gene>
    <name evidence="4" type="primary">lct28</name>
</gene>
<evidence type="ECO:0000259" key="2">
    <source>
        <dbReference type="Pfam" id="PF00501"/>
    </source>
</evidence>
<reference evidence="4" key="1">
    <citation type="submission" date="2007-09" db="EMBL/GenBank/DDBJ databases">
        <authorList>
            <person name="Zhang X.J."/>
            <person name="Alemany L.B."/>
            <person name="Fiedler H.-P."/>
            <person name="Goodfellow M."/>
            <person name="Parry R.J."/>
        </authorList>
    </citation>
    <scope>NUCLEOTIDE SEQUENCE</scope>
    <source>
        <strain evidence="4">MJ773-88K4</strain>
    </source>
</reference>
<dbReference type="Pfam" id="PF13193">
    <property type="entry name" value="AMP-binding_C"/>
    <property type="match status" value="1"/>
</dbReference>
<dbReference type="NCBIfam" id="TIGR01733">
    <property type="entry name" value="AA-adenyl-dom"/>
    <property type="match status" value="1"/>
</dbReference>
<evidence type="ECO:0000313" key="4">
    <source>
        <dbReference type="EMBL" id="ABX71111.1"/>
    </source>
</evidence>
<dbReference type="InterPro" id="IPR045851">
    <property type="entry name" value="AMP-bd_C_sf"/>
</dbReference>
<dbReference type="Gene3D" id="3.40.50.12780">
    <property type="entry name" value="N-terminal domain of ligase-like"/>
    <property type="match status" value="1"/>
</dbReference>
<dbReference type="Gene3D" id="3.30.300.30">
    <property type="match status" value="1"/>
</dbReference>
<sequence length="510" mass="55356">MKDRTLHEWFAESAARHGDAVALEVGGRTLTYRQLDRTADRIAGEVLRRCAGRPRRIGLYASRSVAAYAGYLAALRLGAAVVPLNPSFPVARNERIVRCAALDAVIAQEADPGLPAPVVEVDPARPAEESPGAAPPRPSPRPGPREAAYILFTSGSTGTPKGVPVSHRNVDAYLRYVVPRYGLGPGARVTQNFELTFDLSVFDLFATWGSGAALVVPSRGELLSPARFVTERGITHWFSVPSAVSVALRLGRLGENSMPRLRWGLFCGEQLTVEQAEAWRRAAPAAIVENLYGPTELTLSCAGFRLPADRRAWPDTSNRTVPVGEIHPELEALVVGEDGRPAPTGELCVRGPQRFGGYLDPADNRGRFLTLDGDRTAVWERDAPPPDAAWYRTGDLVRDEDGCLVHLGRLDHQVKVQGYRVELGEIEAVLRGHEAVAEAIVVAVREGDGPVVLHAVCTGAEEAGDALHTLLRSRLPQHMIPRSIAFWPQLPLNSNGKVDRNAIRTELADE</sequence>
<reference evidence="4" key="2">
    <citation type="journal article" date="2008" name="Antimicrob. Agents Chemother.">
        <title>Biosynthetic investigations of lactonamycin and lactonamycin z: cloning of the biosynthetic gene clusters and discovery of an unusual starter unit.</title>
        <authorList>
            <person name="Zhang X."/>
            <person name="Alemany L.B."/>
            <person name="Fiedler H.P."/>
            <person name="Goodfellow M."/>
            <person name="Parry R.J."/>
        </authorList>
    </citation>
    <scope>NUCLEOTIDE SEQUENCE</scope>
    <source>
        <strain evidence="4">MJ773-88K4</strain>
    </source>
</reference>
<dbReference type="GO" id="GO:0044550">
    <property type="term" value="P:secondary metabolite biosynthetic process"/>
    <property type="evidence" value="ECO:0007669"/>
    <property type="project" value="TreeGrafter"/>
</dbReference>
<dbReference type="GO" id="GO:0043041">
    <property type="term" value="P:amino acid activation for nonribosomal peptide biosynthetic process"/>
    <property type="evidence" value="ECO:0007669"/>
    <property type="project" value="TreeGrafter"/>
</dbReference>
<dbReference type="PROSITE" id="PS00455">
    <property type="entry name" value="AMP_BINDING"/>
    <property type="match status" value="1"/>
</dbReference>
<dbReference type="SUPFAM" id="SSF56801">
    <property type="entry name" value="Acetyl-CoA synthetase-like"/>
    <property type="match status" value="1"/>
</dbReference>
<accession>B0LJ11</accession>
<dbReference type="AlphaFoldDB" id="B0LJ11"/>
<dbReference type="GO" id="GO:0005737">
    <property type="term" value="C:cytoplasm"/>
    <property type="evidence" value="ECO:0007669"/>
    <property type="project" value="TreeGrafter"/>
</dbReference>
<feature type="domain" description="AMP-binding enzyme C-terminal" evidence="3">
    <location>
        <begin position="425"/>
        <end position="497"/>
    </location>
</feature>
<dbReference type="PANTHER" id="PTHR45527">
    <property type="entry name" value="NONRIBOSOMAL PEPTIDE SYNTHETASE"/>
    <property type="match status" value="1"/>
</dbReference>
<dbReference type="InterPro" id="IPR010071">
    <property type="entry name" value="AA_adenyl_dom"/>
</dbReference>
<dbReference type="GO" id="GO:0031177">
    <property type="term" value="F:phosphopantetheine binding"/>
    <property type="evidence" value="ECO:0007669"/>
    <property type="project" value="TreeGrafter"/>
</dbReference>
<feature type="domain" description="AMP-dependent synthetase/ligase" evidence="2">
    <location>
        <begin position="10"/>
        <end position="359"/>
    </location>
</feature>